<dbReference type="InterPro" id="IPR050764">
    <property type="entry name" value="CbbQ/NirQ/NorQ/GpvN"/>
</dbReference>
<evidence type="ECO:0000259" key="1">
    <source>
        <dbReference type="Pfam" id="PF07728"/>
    </source>
</evidence>
<reference evidence="3" key="1">
    <citation type="submission" date="2017-10" db="EMBL/GenBank/DDBJ databases">
        <authorList>
            <person name="Kravchenko I.K."/>
            <person name="Grouzdev D.S."/>
        </authorList>
    </citation>
    <scope>NUCLEOTIDE SEQUENCE [LARGE SCALE GENOMIC DNA]</scope>
    <source>
        <strain evidence="3">B2</strain>
    </source>
</reference>
<dbReference type="Proteomes" id="UP000225379">
    <property type="component" value="Unassembled WGS sequence"/>
</dbReference>
<dbReference type="RefSeq" id="WP_098736604.1">
    <property type="nucleotide sequence ID" value="NZ_PDKW01000040.1"/>
</dbReference>
<evidence type="ECO:0000313" key="2">
    <source>
        <dbReference type="EMBL" id="PGH57154.1"/>
    </source>
</evidence>
<keyword evidence="2" id="KW-0547">Nucleotide-binding</keyword>
<name>A0A2B8B795_9PROT</name>
<dbReference type="InterPro" id="IPR011704">
    <property type="entry name" value="ATPase_dyneun-rel_AAA"/>
</dbReference>
<organism evidence="2 3">
    <name type="scientific">Azospirillum palustre</name>
    <dbReference type="NCBI Taxonomy" id="2044885"/>
    <lineage>
        <taxon>Bacteria</taxon>
        <taxon>Pseudomonadati</taxon>
        <taxon>Pseudomonadota</taxon>
        <taxon>Alphaproteobacteria</taxon>
        <taxon>Rhodospirillales</taxon>
        <taxon>Azospirillaceae</taxon>
        <taxon>Azospirillum</taxon>
    </lineage>
</organism>
<dbReference type="InterPro" id="IPR027417">
    <property type="entry name" value="P-loop_NTPase"/>
</dbReference>
<keyword evidence="3" id="KW-1185">Reference proteome</keyword>
<dbReference type="SUPFAM" id="SSF52540">
    <property type="entry name" value="P-loop containing nucleoside triphosphate hydrolases"/>
    <property type="match status" value="1"/>
</dbReference>
<dbReference type="EMBL" id="PDKW01000040">
    <property type="protein sequence ID" value="PGH57154.1"/>
    <property type="molecule type" value="Genomic_DNA"/>
</dbReference>
<accession>A0A2B8B795</accession>
<dbReference type="Gene3D" id="3.40.50.300">
    <property type="entry name" value="P-loop containing nucleotide triphosphate hydrolases"/>
    <property type="match status" value="1"/>
</dbReference>
<comment type="caution">
    <text evidence="2">The sequence shown here is derived from an EMBL/GenBank/DDBJ whole genome shotgun (WGS) entry which is preliminary data.</text>
</comment>
<dbReference type="Pfam" id="PF07728">
    <property type="entry name" value="AAA_5"/>
    <property type="match status" value="1"/>
</dbReference>
<gene>
    <name evidence="2" type="ORF">CRT60_11790</name>
</gene>
<dbReference type="PANTHER" id="PTHR42759:SF1">
    <property type="entry name" value="MAGNESIUM-CHELATASE SUBUNIT CHLD"/>
    <property type="match status" value="1"/>
</dbReference>
<feature type="domain" description="ATPase dynein-related AAA" evidence="1">
    <location>
        <begin position="34"/>
        <end position="158"/>
    </location>
</feature>
<dbReference type="CDD" id="cd00009">
    <property type="entry name" value="AAA"/>
    <property type="match status" value="1"/>
</dbReference>
<dbReference type="GO" id="GO:0005524">
    <property type="term" value="F:ATP binding"/>
    <property type="evidence" value="ECO:0007669"/>
    <property type="project" value="UniProtKB-KW"/>
</dbReference>
<dbReference type="OrthoDB" id="9808317at2"/>
<keyword evidence="2" id="KW-0067">ATP-binding</keyword>
<protein>
    <submittedName>
        <fullName evidence="2">ATP-binding protein</fullName>
    </submittedName>
</protein>
<dbReference type="AlphaFoldDB" id="A0A2B8B795"/>
<evidence type="ECO:0000313" key="3">
    <source>
        <dbReference type="Proteomes" id="UP000225379"/>
    </source>
</evidence>
<sequence>MSIPSPGVSPGSPIALTPATLPEFLLAVAPVRPVYIKGPPGIGKSSLVTDFAAAVGLDCVTLLGSQMLPEDLLGVPRIEDGRTRFCPPARIARDTPYCLFLDELPNASKEVQKALYPLVFEKRIDDYVLPAGSVVIAAGNRAEDAAFVNPLSSALLNRLVVVELRVSAREWLDWARRNAVHEQVIRYVEARPDHLWSRPPRSEEPFSTPRSWHALSDAMAAFGDALTDEWVGVLAAGCLSPAHAIQFRAFLRQSRLRYDVAKLLKGDIRWPDAPGDRDILYFLSQSFRAHLVKELPAEPANIKPPHRELAHAAKALLRSLAAISLEIAQGVVAADEDDRGIPGWFLAEVVRDLPRLAAQAR</sequence>
<dbReference type="PANTHER" id="PTHR42759">
    <property type="entry name" value="MOXR FAMILY PROTEIN"/>
    <property type="match status" value="1"/>
</dbReference>
<dbReference type="GO" id="GO:0016887">
    <property type="term" value="F:ATP hydrolysis activity"/>
    <property type="evidence" value="ECO:0007669"/>
    <property type="project" value="InterPro"/>
</dbReference>
<proteinExistence type="predicted"/>